<evidence type="ECO:0000313" key="2">
    <source>
        <dbReference type="EnsemblPlants" id="PGSC0003DMT400084766"/>
    </source>
</evidence>
<reference evidence="3" key="1">
    <citation type="journal article" date="2011" name="Nature">
        <title>Genome sequence and analysis of the tuber crop potato.</title>
        <authorList>
            <consortium name="The Potato Genome Sequencing Consortium"/>
        </authorList>
    </citation>
    <scope>NUCLEOTIDE SEQUENCE [LARGE SCALE GENOMIC DNA]</scope>
    <source>
        <strain evidence="3">cv. DM1-3 516 R44</strain>
    </source>
</reference>
<evidence type="ECO:0000256" key="1">
    <source>
        <dbReference type="SAM" id="MobiDB-lite"/>
    </source>
</evidence>
<reference evidence="2" key="2">
    <citation type="submission" date="2015-06" db="UniProtKB">
        <authorList>
            <consortium name="EnsemblPlants"/>
        </authorList>
    </citation>
    <scope>IDENTIFICATION</scope>
    <source>
        <strain evidence="2">DM1-3 516 R44</strain>
    </source>
</reference>
<accession>M1D802</accession>
<keyword evidence="3" id="KW-1185">Reference proteome</keyword>
<name>M1D802_SOLTU</name>
<feature type="region of interest" description="Disordered" evidence="1">
    <location>
        <begin position="68"/>
        <end position="116"/>
    </location>
</feature>
<dbReference type="EnsemblPlants" id="PGSC0003DMT400084766">
    <property type="protein sequence ID" value="PGSC0003DMT400084766"/>
    <property type="gene ID" value="PGSC0003DMG400034337"/>
</dbReference>
<dbReference type="InParanoid" id="M1D802"/>
<dbReference type="Proteomes" id="UP000011115">
    <property type="component" value="Unassembled WGS sequence"/>
</dbReference>
<sequence length="116" mass="12860">MWTNGPSTDRSAHPWIPSATYIVGPLIHGRDPRTVDQSTDRTMAPKKLITYSKQGTSKSVALNFRLIDEDTDTEKDPAYVPPNTRTSPTAPHVTRGTPQKVLPDLVTVSQSDEEHH</sequence>
<evidence type="ECO:0000313" key="3">
    <source>
        <dbReference type="Proteomes" id="UP000011115"/>
    </source>
</evidence>
<dbReference type="HOGENOM" id="CLU_097724_1_1_1"/>
<organism evidence="2 3">
    <name type="scientific">Solanum tuberosum</name>
    <name type="common">Potato</name>
    <dbReference type="NCBI Taxonomy" id="4113"/>
    <lineage>
        <taxon>Eukaryota</taxon>
        <taxon>Viridiplantae</taxon>
        <taxon>Streptophyta</taxon>
        <taxon>Embryophyta</taxon>
        <taxon>Tracheophyta</taxon>
        <taxon>Spermatophyta</taxon>
        <taxon>Magnoliopsida</taxon>
        <taxon>eudicotyledons</taxon>
        <taxon>Gunneridae</taxon>
        <taxon>Pentapetalae</taxon>
        <taxon>asterids</taxon>
        <taxon>lamiids</taxon>
        <taxon>Solanales</taxon>
        <taxon>Solanaceae</taxon>
        <taxon>Solanoideae</taxon>
        <taxon>Solaneae</taxon>
        <taxon>Solanum</taxon>
    </lineage>
</organism>
<dbReference type="AlphaFoldDB" id="M1D802"/>
<dbReference type="PaxDb" id="4113-PGSC0003DMT400084766"/>
<proteinExistence type="predicted"/>
<protein>
    <submittedName>
        <fullName evidence="2">Integrase core domain containing protein</fullName>
    </submittedName>
</protein>
<dbReference type="Gramene" id="PGSC0003DMT400084766">
    <property type="protein sequence ID" value="PGSC0003DMT400084766"/>
    <property type="gene ID" value="PGSC0003DMG400034337"/>
</dbReference>